<dbReference type="SUPFAM" id="SSF51230">
    <property type="entry name" value="Single hybrid motif"/>
    <property type="match status" value="1"/>
</dbReference>
<keyword evidence="5 7" id="KW-0450">Lipoyl</keyword>
<dbReference type="InterPro" id="IPR004167">
    <property type="entry name" value="PSBD"/>
</dbReference>
<dbReference type="SUPFAM" id="SSF47005">
    <property type="entry name" value="Peripheral subunit-binding domain of 2-oxo acid dehydrogenase complex"/>
    <property type="match status" value="1"/>
</dbReference>
<dbReference type="Gene3D" id="4.10.320.10">
    <property type="entry name" value="E3-binding domain"/>
    <property type="match status" value="1"/>
</dbReference>
<protein>
    <recommendedName>
        <fullName evidence="7">Dihydrolipoamide acetyltransferase component of pyruvate dehydrogenase complex</fullName>
        <ecNumber evidence="7">2.3.1.-</ecNumber>
    </recommendedName>
</protein>
<dbReference type="PROSITE" id="PS51826">
    <property type="entry name" value="PSBD"/>
    <property type="match status" value="1"/>
</dbReference>
<gene>
    <name evidence="11" type="ORF">NK718_04510</name>
</gene>
<dbReference type="Pfam" id="PF02817">
    <property type="entry name" value="E3_binding"/>
    <property type="match status" value="1"/>
</dbReference>
<dbReference type="InterPro" id="IPR000089">
    <property type="entry name" value="Biotin_lipoyl"/>
</dbReference>
<keyword evidence="6 7" id="KW-0012">Acyltransferase</keyword>
<evidence type="ECO:0000313" key="12">
    <source>
        <dbReference type="Proteomes" id="UP001205890"/>
    </source>
</evidence>
<proteinExistence type="inferred from homology"/>
<evidence type="ECO:0000256" key="6">
    <source>
        <dbReference type="ARBA" id="ARBA00023315"/>
    </source>
</evidence>
<evidence type="ECO:0000256" key="4">
    <source>
        <dbReference type="ARBA" id="ARBA00022679"/>
    </source>
</evidence>
<accession>A0ABT1L8E0</accession>
<evidence type="ECO:0000256" key="1">
    <source>
        <dbReference type="ARBA" id="ARBA00001938"/>
    </source>
</evidence>
<evidence type="ECO:0000256" key="8">
    <source>
        <dbReference type="SAM" id="MobiDB-lite"/>
    </source>
</evidence>
<keyword evidence="12" id="KW-1185">Reference proteome</keyword>
<organism evidence="11 12">
    <name type="scientific">Alsobacter ponti</name>
    <dbReference type="NCBI Taxonomy" id="2962936"/>
    <lineage>
        <taxon>Bacteria</taxon>
        <taxon>Pseudomonadati</taxon>
        <taxon>Pseudomonadota</taxon>
        <taxon>Alphaproteobacteria</taxon>
        <taxon>Hyphomicrobiales</taxon>
        <taxon>Alsobacteraceae</taxon>
        <taxon>Alsobacter</taxon>
    </lineage>
</organism>
<dbReference type="CDD" id="cd06849">
    <property type="entry name" value="lipoyl_domain"/>
    <property type="match status" value="1"/>
</dbReference>
<dbReference type="InterPro" id="IPR023213">
    <property type="entry name" value="CAT-like_dom_sf"/>
</dbReference>
<feature type="region of interest" description="Disordered" evidence="8">
    <location>
        <begin position="169"/>
        <end position="192"/>
    </location>
</feature>
<name>A0ABT1L8E0_9HYPH</name>
<dbReference type="PROSITE" id="PS00189">
    <property type="entry name" value="LIPOYL"/>
    <property type="match status" value="1"/>
</dbReference>
<dbReference type="EC" id="2.3.1.-" evidence="7"/>
<comment type="subunit">
    <text evidence="3">Forms a 24-polypeptide structural core with octahedral symmetry.</text>
</comment>
<dbReference type="Pfam" id="PF00198">
    <property type="entry name" value="2-oxoacid_dh"/>
    <property type="match status" value="1"/>
</dbReference>
<keyword evidence="4 7" id="KW-0808">Transferase</keyword>
<evidence type="ECO:0000256" key="2">
    <source>
        <dbReference type="ARBA" id="ARBA00007317"/>
    </source>
</evidence>
<dbReference type="EMBL" id="JANCLU010000003">
    <property type="protein sequence ID" value="MCP8937767.1"/>
    <property type="molecule type" value="Genomic_DNA"/>
</dbReference>
<dbReference type="Pfam" id="PF00364">
    <property type="entry name" value="Biotin_lipoyl"/>
    <property type="match status" value="1"/>
</dbReference>
<dbReference type="Gene3D" id="2.40.50.100">
    <property type="match status" value="1"/>
</dbReference>
<dbReference type="PANTHER" id="PTHR43178">
    <property type="entry name" value="DIHYDROLIPOAMIDE ACETYLTRANSFERASE COMPONENT OF PYRUVATE DEHYDROGENASE COMPLEX"/>
    <property type="match status" value="1"/>
</dbReference>
<comment type="cofactor">
    <cofactor evidence="1 7">
        <name>(R)-lipoate</name>
        <dbReference type="ChEBI" id="CHEBI:83088"/>
    </cofactor>
</comment>
<comment type="caution">
    <text evidence="11">The sequence shown here is derived from an EMBL/GenBank/DDBJ whole genome shotgun (WGS) entry which is preliminary data.</text>
</comment>
<evidence type="ECO:0000313" key="11">
    <source>
        <dbReference type="EMBL" id="MCP8937767.1"/>
    </source>
</evidence>
<evidence type="ECO:0000256" key="5">
    <source>
        <dbReference type="ARBA" id="ARBA00022823"/>
    </source>
</evidence>
<dbReference type="InterPro" id="IPR050743">
    <property type="entry name" value="2-oxoacid_DH_E2_comp"/>
</dbReference>
<evidence type="ECO:0000256" key="3">
    <source>
        <dbReference type="ARBA" id="ARBA00011484"/>
    </source>
</evidence>
<comment type="similarity">
    <text evidence="2 7">Belongs to the 2-oxoacid dehydrogenase family.</text>
</comment>
<feature type="domain" description="Peripheral subunit-binding (PSBD)" evidence="10">
    <location>
        <begin position="122"/>
        <end position="159"/>
    </location>
</feature>
<dbReference type="InterPro" id="IPR001078">
    <property type="entry name" value="2-oxoacid_DH_actylTfrase"/>
</dbReference>
<dbReference type="SUPFAM" id="SSF52777">
    <property type="entry name" value="CoA-dependent acyltransferases"/>
    <property type="match status" value="1"/>
</dbReference>
<dbReference type="InterPro" id="IPR011053">
    <property type="entry name" value="Single_hybrid_motif"/>
</dbReference>
<dbReference type="InterPro" id="IPR003016">
    <property type="entry name" value="2-oxoA_DH_lipoyl-BS"/>
</dbReference>
<evidence type="ECO:0000256" key="7">
    <source>
        <dbReference type="RuleBase" id="RU003423"/>
    </source>
</evidence>
<dbReference type="Gene3D" id="3.30.559.10">
    <property type="entry name" value="Chloramphenicol acetyltransferase-like domain"/>
    <property type="match status" value="1"/>
</dbReference>
<dbReference type="PROSITE" id="PS50968">
    <property type="entry name" value="BIOTINYL_LIPOYL"/>
    <property type="match status" value="1"/>
</dbReference>
<dbReference type="InterPro" id="IPR036625">
    <property type="entry name" value="E3-bd_dom_sf"/>
</dbReference>
<feature type="domain" description="Lipoyl-binding" evidence="9">
    <location>
        <begin position="4"/>
        <end position="79"/>
    </location>
</feature>
<sequence>MSDPSAILMPKLGLTMTEGVLASWLVKPGEQVREGQTIFVVETEKISTEVPANAAGVIVELLVGEGETVPVGATVARWTSAGAGLPPTTGRGAVPAATDTAQIPHSQSGAHAPSPAAGERVLATPLARRIARTHGVDLRTLTGTGPRGRIKAADVEATIVASAAKGPESLAQGDAGAAQSGRVGPGRSRPLSGFQKTMARRLTEAKQTIPHFYVLATADITDLLELRRRLNEDSAAPKVSVTHFILIAVGRALRDDPGFAAVWVDDGVLELGTTDVGLAVDTPRGLLAPVVRDVGSRSLNGLATEAESVIERARSGALLPDDFHGGAITVSNVGMHGAAFLVPIINPGQSAILGVGAASRVFRPDKQGAPRLREELGLVLSCDHRVTNGVSAARFLNRIVAALQNPLGLLRGSS</sequence>
<reference evidence="11 12" key="1">
    <citation type="submission" date="2022-07" db="EMBL/GenBank/DDBJ databases">
        <authorList>
            <person name="Li W.-J."/>
            <person name="Deng Q.-Q."/>
        </authorList>
    </citation>
    <scope>NUCLEOTIDE SEQUENCE [LARGE SCALE GENOMIC DNA]</scope>
    <source>
        <strain evidence="11 12">SYSU M60028</strain>
    </source>
</reference>
<dbReference type="RefSeq" id="WP_254739067.1">
    <property type="nucleotide sequence ID" value="NZ_JANCLU010000003.1"/>
</dbReference>
<dbReference type="PANTHER" id="PTHR43178:SF5">
    <property type="entry name" value="LIPOAMIDE ACYLTRANSFERASE COMPONENT OF BRANCHED-CHAIN ALPHA-KETO ACID DEHYDROGENASE COMPLEX, MITOCHONDRIAL"/>
    <property type="match status" value="1"/>
</dbReference>
<evidence type="ECO:0000259" key="9">
    <source>
        <dbReference type="PROSITE" id="PS50968"/>
    </source>
</evidence>
<evidence type="ECO:0000259" key="10">
    <source>
        <dbReference type="PROSITE" id="PS51826"/>
    </source>
</evidence>
<dbReference type="Proteomes" id="UP001205890">
    <property type="component" value="Unassembled WGS sequence"/>
</dbReference>